<dbReference type="Pfam" id="PF11901">
    <property type="entry name" value="DM9"/>
    <property type="match status" value="2"/>
</dbReference>
<dbReference type="STRING" id="7167.A0A182FDR8"/>
<sequence>MPIVDQPRAADIREEADLGEIDVEPRASVGFNWIPWTSHQGIPPMAVHAGNDQDGSPIYVGRAYHEGDLIPAKVVPTKQACYVSHNGMEIFKPSFEVLTGTGFSWVHSANGHVPDGAVLGGHTTTGEQLHIGRTHHEGSLTPGKIHRSHGCLYIPFGGAEQSFKHYEVLIGQQRSAWQHCSAHAPVPPGAILAGNDSDGSPIYVGRAYHEGDQLPAKVLPSKQIAYVSHNGMEIPKHSFEVLCNGNVSWVPTGFGSVPPNAVLAGRTSSGEPLYVGRAHYMGALTPGKIHPSHQTLYIPYGGSEIPIKNYEALVEY</sequence>
<dbReference type="VEuPathDB" id="VectorBase:AALB20_030289"/>
<dbReference type="EnsemblMetazoa" id="AALB004659-RA">
    <property type="protein sequence ID" value="AALB004659-PA"/>
    <property type="gene ID" value="AALB004659"/>
</dbReference>
<evidence type="ECO:0000313" key="2">
    <source>
        <dbReference type="Proteomes" id="UP000069272"/>
    </source>
</evidence>
<reference evidence="1 2" key="1">
    <citation type="journal article" date="2017" name="G3 (Bethesda)">
        <title>The Physical Genome Mapping of Anopheles albimanus Corrected Scaffold Misassemblies and Identified Interarm Rearrangements in Genus Anopheles.</title>
        <authorList>
            <person name="Artemov G.N."/>
            <person name="Peery A.N."/>
            <person name="Jiang X."/>
            <person name="Tu Z."/>
            <person name="Stegniy V.N."/>
            <person name="Sharakhova M.V."/>
            <person name="Sharakhov I.V."/>
        </authorList>
    </citation>
    <scope>NUCLEOTIDE SEQUENCE [LARGE SCALE GENOMIC DNA]</scope>
    <source>
        <strain evidence="1 2">ALBI9_A</strain>
    </source>
</reference>
<evidence type="ECO:0000313" key="1">
    <source>
        <dbReference type="EnsemblMetazoa" id="AALB004659-PA"/>
    </source>
</evidence>
<name>A0A182FDR8_ANOAL</name>
<keyword evidence="2" id="KW-1185">Reference proteome</keyword>
<organism evidence="1 2">
    <name type="scientific">Anopheles albimanus</name>
    <name type="common">New world malaria mosquito</name>
    <dbReference type="NCBI Taxonomy" id="7167"/>
    <lineage>
        <taxon>Eukaryota</taxon>
        <taxon>Metazoa</taxon>
        <taxon>Ecdysozoa</taxon>
        <taxon>Arthropoda</taxon>
        <taxon>Hexapoda</taxon>
        <taxon>Insecta</taxon>
        <taxon>Pterygota</taxon>
        <taxon>Neoptera</taxon>
        <taxon>Endopterygota</taxon>
        <taxon>Diptera</taxon>
        <taxon>Nematocera</taxon>
        <taxon>Culicoidea</taxon>
        <taxon>Culicidae</taxon>
        <taxon>Anophelinae</taxon>
        <taxon>Anopheles</taxon>
    </lineage>
</organism>
<dbReference type="Proteomes" id="UP000069272">
    <property type="component" value="Chromosome 3L"/>
</dbReference>
<proteinExistence type="predicted"/>
<dbReference type="SMART" id="SM00696">
    <property type="entry name" value="DM9"/>
    <property type="match status" value="4"/>
</dbReference>
<dbReference type="PANTHER" id="PTHR31649:SF10">
    <property type="entry name" value="IP19903P-RELATED"/>
    <property type="match status" value="1"/>
</dbReference>
<reference evidence="1" key="2">
    <citation type="submission" date="2022-08" db="UniProtKB">
        <authorList>
            <consortium name="EnsemblMetazoa"/>
        </authorList>
    </citation>
    <scope>IDENTIFICATION</scope>
    <source>
        <strain evidence="1">STECLA/ALBI9_A</strain>
    </source>
</reference>
<dbReference type="AlphaFoldDB" id="A0A182FDR8"/>
<dbReference type="VEuPathDB" id="VectorBase:AALB004659"/>
<dbReference type="PANTHER" id="PTHR31649">
    <property type="entry name" value="AGAP009604-PA"/>
    <property type="match status" value="1"/>
</dbReference>
<accession>A0A182FDR8</accession>
<protein>
    <submittedName>
        <fullName evidence="1">Uncharacterized protein</fullName>
    </submittedName>
</protein>
<dbReference type="InterPro" id="IPR006616">
    <property type="entry name" value="DM9_repeat"/>
</dbReference>